<dbReference type="GO" id="GO:0010468">
    <property type="term" value="P:regulation of gene expression"/>
    <property type="evidence" value="ECO:0007669"/>
    <property type="project" value="UniProtKB-ARBA"/>
</dbReference>
<dbReference type="Pfam" id="PF00035">
    <property type="entry name" value="dsrm"/>
    <property type="match status" value="1"/>
</dbReference>
<reference evidence="6 7" key="1">
    <citation type="submission" date="2024-05" db="EMBL/GenBank/DDBJ databases">
        <title>Culex pipiens pipiens assembly and annotation.</title>
        <authorList>
            <person name="Alout H."/>
            <person name="Durand T."/>
        </authorList>
    </citation>
    <scope>NUCLEOTIDE SEQUENCE [LARGE SCALE GENOMIC DNA]</scope>
    <source>
        <strain evidence="6">HA-2024</strain>
        <tissue evidence="6">Whole body</tissue>
    </source>
</reference>
<dbReference type="GO" id="GO:0004519">
    <property type="term" value="F:endonuclease activity"/>
    <property type="evidence" value="ECO:0007669"/>
    <property type="project" value="UniProtKB-KW"/>
</dbReference>
<dbReference type="InterPro" id="IPR036389">
    <property type="entry name" value="RNase_III_sf"/>
</dbReference>
<gene>
    <name evidence="6" type="ORF">pipiens_006345</name>
</gene>
<keyword evidence="4" id="KW-0694">RNA-binding</keyword>
<evidence type="ECO:0000256" key="4">
    <source>
        <dbReference type="ARBA" id="ARBA00022884"/>
    </source>
</evidence>
<dbReference type="CDD" id="cd00593">
    <property type="entry name" value="RIBOc"/>
    <property type="match status" value="1"/>
</dbReference>
<proteinExistence type="predicted"/>
<evidence type="ECO:0000259" key="5">
    <source>
        <dbReference type="PROSITE" id="PS50142"/>
    </source>
</evidence>
<keyword evidence="2" id="KW-0255">Endonuclease</keyword>
<keyword evidence="7" id="KW-1185">Reference proteome</keyword>
<dbReference type="AlphaFoldDB" id="A0ABD1DSF8"/>
<dbReference type="Proteomes" id="UP001562425">
    <property type="component" value="Unassembled WGS sequence"/>
</dbReference>
<evidence type="ECO:0000313" key="6">
    <source>
        <dbReference type="EMBL" id="KAL1401857.1"/>
    </source>
</evidence>
<dbReference type="EMBL" id="JBEHCU010003998">
    <property type="protein sequence ID" value="KAL1401857.1"/>
    <property type="molecule type" value="Genomic_DNA"/>
</dbReference>
<evidence type="ECO:0000256" key="1">
    <source>
        <dbReference type="ARBA" id="ARBA00022722"/>
    </source>
</evidence>
<dbReference type="SUPFAM" id="SSF54768">
    <property type="entry name" value="dsRNA-binding domain-like"/>
    <property type="match status" value="1"/>
</dbReference>
<comment type="caution">
    <text evidence="6">The sequence shown here is derived from an EMBL/GenBank/DDBJ whole genome shotgun (WGS) entry which is preliminary data.</text>
</comment>
<keyword evidence="3" id="KW-0378">Hydrolase</keyword>
<dbReference type="Gene3D" id="1.10.1520.10">
    <property type="entry name" value="Ribonuclease III domain"/>
    <property type="match status" value="1"/>
</dbReference>
<dbReference type="InterPro" id="IPR014720">
    <property type="entry name" value="dsRBD_dom"/>
</dbReference>
<dbReference type="PANTHER" id="PTHR11207">
    <property type="entry name" value="RIBONUCLEASE III"/>
    <property type="match status" value="1"/>
</dbReference>
<organism evidence="6 7">
    <name type="scientific">Culex pipiens pipiens</name>
    <name type="common">Northern house mosquito</name>
    <dbReference type="NCBI Taxonomy" id="38569"/>
    <lineage>
        <taxon>Eukaryota</taxon>
        <taxon>Metazoa</taxon>
        <taxon>Ecdysozoa</taxon>
        <taxon>Arthropoda</taxon>
        <taxon>Hexapoda</taxon>
        <taxon>Insecta</taxon>
        <taxon>Pterygota</taxon>
        <taxon>Neoptera</taxon>
        <taxon>Endopterygota</taxon>
        <taxon>Diptera</taxon>
        <taxon>Nematocera</taxon>
        <taxon>Culicoidea</taxon>
        <taxon>Culicidae</taxon>
        <taxon>Culicinae</taxon>
        <taxon>Culicini</taxon>
        <taxon>Culex</taxon>
        <taxon>Culex</taxon>
    </lineage>
</organism>
<evidence type="ECO:0000256" key="3">
    <source>
        <dbReference type="ARBA" id="ARBA00022801"/>
    </source>
</evidence>
<dbReference type="PANTHER" id="PTHR11207:SF0">
    <property type="entry name" value="RIBONUCLEASE 3"/>
    <property type="match status" value="1"/>
</dbReference>
<name>A0ABD1DSF8_CULPP</name>
<dbReference type="SUPFAM" id="SSF69065">
    <property type="entry name" value="RNase III domain-like"/>
    <property type="match status" value="1"/>
</dbReference>
<evidence type="ECO:0000313" key="7">
    <source>
        <dbReference type="Proteomes" id="UP001562425"/>
    </source>
</evidence>
<dbReference type="Pfam" id="PF00636">
    <property type="entry name" value="Ribonuclease_3"/>
    <property type="match status" value="1"/>
</dbReference>
<dbReference type="Gene3D" id="3.30.160.20">
    <property type="match status" value="1"/>
</dbReference>
<dbReference type="GO" id="GO:0003723">
    <property type="term" value="F:RNA binding"/>
    <property type="evidence" value="ECO:0007669"/>
    <property type="project" value="UniProtKB-KW"/>
</dbReference>
<keyword evidence="1" id="KW-0540">Nuclease</keyword>
<evidence type="ECO:0000256" key="2">
    <source>
        <dbReference type="ARBA" id="ARBA00022759"/>
    </source>
</evidence>
<dbReference type="PROSITE" id="PS50142">
    <property type="entry name" value="RNASE_3_2"/>
    <property type="match status" value="1"/>
</dbReference>
<protein>
    <recommendedName>
        <fullName evidence="5">RNase III domain-containing protein</fullName>
    </recommendedName>
</protein>
<feature type="non-terminal residue" evidence="6">
    <location>
        <position position="1"/>
    </location>
</feature>
<sequence>EPLGDRHHIESFEMLRTLTKFEESVGVCFLFRIPALTLLRSSLVNNRNQAVICDDLGMTSYAVYSNKKADLKTKDRADLLEAFLGALYVDKGLNTAKRSATCVIECNGPTNTRVYTMAVYFRGKHLACSNGHSIQQAEINASKQALENSKDLFPQLDHQKRVIAQSLKRQKVRTGDRFDHERRDSLDSSTDPYRKRRRFLRWKDILSRRI</sequence>
<dbReference type="InterPro" id="IPR000999">
    <property type="entry name" value="RNase_III_dom"/>
</dbReference>
<dbReference type="GO" id="GO:0016787">
    <property type="term" value="F:hydrolase activity"/>
    <property type="evidence" value="ECO:0007669"/>
    <property type="project" value="UniProtKB-KW"/>
</dbReference>
<feature type="domain" description="RNase III" evidence="5">
    <location>
        <begin position="36"/>
        <end position="92"/>
    </location>
</feature>
<accession>A0ABD1DSF8</accession>